<comment type="caution">
    <text evidence="1">The sequence shown here is derived from an EMBL/GenBank/DDBJ whole genome shotgun (WGS) entry which is preliminary data.</text>
</comment>
<dbReference type="Proteomes" id="UP000887116">
    <property type="component" value="Unassembled WGS sequence"/>
</dbReference>
<keyword evidence="2" id="KW-1185">Reference proteome</keyword>
<proteinExistence type="predicted"/>
<organism evidence="1 2">
    <name type="scientific">Trichonephila clavata</name>
    <name type="common">Joro spider</name>
    <name type="synonym">Nephila clavata</name>
    <dbReference type="NCBI Taxonomy" id="2740835"/>
    <lineage>
        <taxon>Eukaryota</taxon>
        <taxon>Metazoa</taxon>
        <taxon>Ecdysozoa</taxon>
        <taxon>Arthropoda</taxon>
        <taxon>Chelicerata</taxon>
        <taxon>Arachnida</taxon>
        <taxon>Araneae</taxon>
        <taxon>Araneomorphae</taxon>
        <taxon>Entelegynae</taxon>
        <taxon>Araneoidea</taxon>
        <taxon>Nephilidae</taxon>
        <taxon>Trichonephila</taxon>
    </lineage>
</organism>
<reference evidence="1" key="1">
    <citation type="submission" date="2020-07" db="EMBL/GenBank/DDBJ databases">
        <title>Multicomponent nature underlies the extraordinary mechanical properties of spider dragline silk.</title>
        <authorList>
            <person name="Kono N."/>
            <person name="Nakamura H."/>
            <person name="Mori M."/>
            <person name="Yoshida Y."/>
            <person name="Ohtoshi R."/>
            <person name="Malay A.D."/>
            <person name="Moran D.A.P."/>
            <person name="Tomita M."/>
            <person name="Numata K."/>
            <person name="Arakawa K."/>
        </authorList>
    </citation>
    <scope>NUCLEOTIDE SEQUENCE</scope>
</reference>
<name>A0A8X6J4B7_TRICU</name>
<accession>A0A8X6J4B7</accession>
<dbReference type="EMBL" id="BMAO01023802">
    <property type="protein sequence ID" value="GFQ91005.1"/>
    <property type="molecule type" value="Genomic_DNA"/>
</dbReference>
<protein>
    <submittedName>
        <fullName evidence="1">Uncharacterized protein</fullName>
    </submittedName>
</protein>
<feature type="non-terminal residue" evidence="1">
    <location>
        <position position="1"/>
    </location>
</feature>
<sequence>DQWAIRRFHHILRVELYVKTDKLIMSCEAVSELRSQSPLKKEKFYRLEICVDNVASAKAASFAGL</sequence>
<gene>
    <name evidence="1" type="ORF">TNCT_487121</name>
</gene>
<dbReference type="AlphaFoldDB" id="A0A8X6J4B7"/>
<evidence type="ECO:0000313" key="1">
    <source>
        <dbReference type="EMBL" id="GFQ91005.1"/>
    </source>
</evidence>
<evidence type="ECO:0000313" key="2">
    <source>
        <dbReference type="Proteomes" id="UP000887116"/>
    </source>
</evidence>